<evidence type="ECO:0000256" key="6">
    <source>
        <dbReference type="HAMAP-Rule" id="MF_00922"/>
    </source>
</evidence>
<keyword evidence="2 6" id="KW-0472">Membrane</keyword>
<evidence type="ECO:0000256" key="4">
    <source>
        <dbReference type="ARBA" id="ARBA00023237"/>
    </source>
</evidence>
<evidence type="ECO:0000256" key="3">
    <source>
        <dbReference type="ARBA" id="ARBA00023139"/>
    </source>
</evidence>
<sequence>MVILEFACQFNMLAHVWSLERGVSIRNNPGILAFLLAKHNGYFANFVEMDRMLLMGKKSHLLMSLALVATLITGCSSTKPKVPDEPPETLYQKARLKLDAGNYLNAIELLEALDSRYPFGAYSNQVQLDLIYAYYKQDDTAQAIANIDRFIRLNPAHKNIDYVFYMRGLTNMAGDYNFFQDFLGINRDDKDPSYARQAFQDFKTLLQNYPNSVYAADARARMIGLKNRLARYDLSVAEYYVKRDALIAAANRAKLIVETYPDTAETEKALEIMINSYDSLKMPTLAQHAREVLAKNYPDNRLGRG</sequence>
<dbReference type="InterPro" id="IPR039565">
    <property type="entry name" value="BamD-like"/>
</dbReference>
<comment type="subcellular location">
    <subcellularLocation>
        <location evidence="6">Cell outer membrane</location>
    </subcellularLocation>
</comment>
<dbReference type="AlphaFoldDB" id="A0KQE8"/>
<dbReference type="InterPro" id="IPR017689">
    <property type="entry name" value="BamD"/>
</dbReference>
<dbReference type="Pfam" id="PF13525">
    <property type="entry name" value="YfiO"/>
    <property type="match status" value="1"/>
</dbReference>
<keyword evidence="1 6" id="KW-0732">Signal</keyword>
<dbReference type="Proteomes" id="UP000000756">
    <property type="component" value="Chromosome"/>
</dbReference>
<evidence type="ECO:0000256" key="1">
    <source>
        <dbReference type="ARBA" id="ARBA00022729"/>
    </source>
</evidence>
<keyword evidence="3" id="KW-0564">Palmitate</keyword>
<evidence type="ECO:0000259" key="7">
    <source>
        <dbReference type="Pfam" id="PF13525"/>
    </source>
</evidence>
<keyword evidence="5 8" id="KW-0449">Lipoprotein</keyword>
<reference evidence="8 9" key="1">
    <citation type="journal article" date="2006" name="J. Bacteriol.">
        <title>Genome sequence of Aeromonas hydrophila ATCC 7966T: jack of all trades.</title>
        <authorList>
            <person name="Seshadri R."/>
            <person name="Joseph S.W."/>
            <person name="Chopra A.K."/>
            <person name="Sha J."/>
            <person name="Shaw J."/>
            <person name="Graf J."/>
            <person name="Haft D."/>
            <person name="Wu M."/>
            <person name="Ren Q."/>
            <person name="Rosovitz M.J."/>
            <person name="Madupu R."/>
            <person name="Tallon L."/>
            <person name="Kim M."/>
            <person name="Jin S."/>
            <person name="Vuong H."/>
            <person name="Stine O.C."/>
            <person name="Ali A."/>
            <person name="Horneman A.J."/>
            <person name="Heidelberg J.F."/>
        </authorList>
    </citation>
    <scope>NUCLEOTIDE SEQUENCE [LARGE SCALE GENOMIC DNA]</scope>
    <source>
        <strain evidence="9">ATCC 7966 / DSM 30187 / BCRC 13018 / CCUG 14551 / JCM 1027 / KCTC 2358 / NCIMB 9240 / NCTC 8049</strain>
    </source>
</reference>
<dbReference type="GO" id="GO:0043165">
    <property type="term" value="P:Gram-negative-bacterium-type cell outer membrane assembly"/>
    <property type="evidence" value="ECO:0007669"/>
    <property type="project" value="UniProtKB-UniRule"/>
</dbReference>
<organism evidence="8 9">
    <name type="scientific">Aeromonas hydrophila subsp. hydrophila (strain ATCC 7966 / DSM 30187 / BCRC 13018 / CCUG 14551 / JCM 1027 / KCTC 2358 / NCIMB 9240 / NCTC 8049)</name>
    <dbReference type="NCBI Taxonomy" id="380703"/>
    <lineage>
        <taxon>Bacteria</taxon>
        <taxon>Pseudomonadati</taxon>
        <taxon>Pseudomonadota</taxon>
        <taxon>Gammaproteobacteria</taxon>
        <taxon>Aeromonadales</taxon>
        <taxon>Aeromonadaceae</taxon>
        <taxon>Aeromonas</taxon>
    </lineage>
</organism>
<feature type="domain" description="Outer membrane lipoprotein BamD-like" evidence="7">
    <location>
        <begin position="84"/>
        <end position="289"/>
    </location>
</feature>
<dbReference type="HAMAP" id="MF_00922">
    <property type="entry name" value="OM_assembly_BamD"/>
    <property type="match status" value="1"/>
</dbReference>
<dbReference type="KEGG" id="aha:AHA_4074"/>
<keyword evidence="4 6" id="KW-0998">Cell outer membrane</keyword>
<dbReference type="InterPro" id="IPR011990">
    <property type="entry name" value="TPR-like_helical_dom_sf"/>
</dbReference>
<protein>
    <recommendedName>
        <fullName evidence="6">Outer membrane protein assembly factor BamD</fullName>
    </recommendedName>
</protein>
<dbReference type="Gene3D" id="1.25.40.10">
    <property type="entry name" value="Tetratricopeptide repeat domain"/>
    <property type="match status" value="1"/>
</dbReference>
<evidence type="ECO:0000313" key="8">
    <source>
        <dbReference type="EMBL" id="ABK39785.1"/>
    </source>
</evidence>
<comment type="similarity">
    <text evidence="6">Belongs to the BamD family.</text>
</comment>
<dbReference type="STRING" id="380703.AHA_4074"/>
<evidence type="ECO:0000313" key="9">
    <source>
        <dbReference type="Proteomes" id="UP000000756"/>
    </source>
</evidence>
<dbReference type="NCBIfam" id="TIGR03302">
    <property type="entry name" value="OM_YfiO"/>
    <property type="match status" value="1"/>
</dbReference>
<dbReference type="PANTHER" id="PTHR37423">
    <property type="entry name" value="SOLUBLE LYTIC MUREIN TRANSGLYCOSYLASE-RELATED"/>
    <property type="match status" value="1"/>
</dbReference>
<dbReference type="EnsemblBacteria" id="ABK39785">
    <property type="protein sequence ID" value="ABK39785"/>
    <property type="gene ID" value="AHA_4074"/>
</dbReference>
<dbReference type="eggNOG" id="COG4105">
    <property type="taxonomic scope" value="Bacteria"/>
</dbReference>
<keyword evidence="9" id="KW-1185">Reference proteome</keyword>
<accession>A0KQE8</accession>
<dbReference type="OrthoDB" id="9779191at2"/>
<dbReference type="GO" id="GO:1990063">
    <property type="term" value="C:Bam protein complex"/>
    <property type="evidence" value="ECO:0007669"/>
    <property type="project" value="TreeGrafter"/>
</dbReference>
<dbReference type="GO" id="GO:0051205">
    <property type="term" value="P:protein insertion into membrane"/>
    <property type="evidence" value="ECO:0007669"/>
    <property type="project" value="UniProtKB-UniRule"/>
</dbReference>
<name>A0KQE8_AERHH</name>
<comment type="function">
    <text evidence="6">Part of the outer membrane protein assembly complex, which is involved in assembly and insertion of beta-barrel proteins into the outer membrane.</text>
</comment>
<dbReference type="HOGENOM" id="CLU_065982_0_2_6"/>
<dbReference type="EMBL" id="CP000462">
    <property type="protein sequence ID" value="ABK39785.1"/>
    <property type="molecule type" value="Genomic_DNA"/>
</dbReference>
<evidence type="ECO:0000256" key="2">
    <source>
        <dbReference type="ARBA" id="ARBA00023136"/>
    </source>
</evidence>
<evidence type="ECO:0000256" key="5">
    <source>
        <dbReference type="ARBA" id="ARBA00023288"/>
    </source>
</evidence>
<dbReference type="PATRIC" id="fig|380703.7.peg.4030"/>
<comment type="subunit">
    <text evidence="6">Part of the Bam complex.</text>
</comment>
<dbReference type="PANTHER" id="PTHR37423:SF1">
    <property type="entry name" value="OUTER MEMBRANE PROTEIN ASSEMBLY FACTOR BAMD"/>
    <property type="match status" value="1"/>
</dbReference>
<proteinExistence type="inferred from homology"/>
<dbReference type="SUPFAM" id="SSF48452">
    <property type="entry name" value="TPR-like"/>
    <property type="match status" value="1"/>
</dbReference>
<gene>
    <name evidence="6" type="primary">bamD</name>
    <name evidence="8" type="ordered locus">AHA_4074</name>
</gene>
<dbReference type="CDD" id="cd15830">
    <property type="entry name" value="BamD"/>
    <property type="match status" value="1"/>
</dbReference>